<reference evidence="2 3" key="1">
    <citation type="submission" date="2020-03" db="EMBL/GenBank/DDBJ databases">
        <title>Sphingomonas sp. nov., isolated from fish.</title>
        <authorList>
            <person name="Hyun D.-W."/>
            <person name="Bae J.-W."/>
        </authorList>
    </citation>
    <scope>NUCLEOTIDE SEQUENCE [LARGE SCALE GENOMIC DNA]</scope>
    <source>
        <strain evidence="2 3">HDW15B</strain>
    </source>
</reference>
<gene>
    <name evidence="2" type="ORF">G7077_03270</name>
</gene>
<dbReference type="EMBL" id="CP049869">
    <property type="protein sequence ID" value="QIK78078.1"/>
    <property type="molecule type" value="Genomic_DNA"/>
</dbReference>
<dbReference type="AlphaFoldDB" id="A0A6G7YMW3"/>
<evidence type="ECO:0000313" key="3">
    <source>
        <dbReference type="Proteomes" id="UP000503222"/>
    </source>
</evidence>
<proteinExistence type="predicted"/>
<dbReference type="KEGG" id="spii:G7077_03270"/>
<feature type="region of interest" description="Disordered" evidence="1">
    <location>
        <begin position="1"/>
        <end position="22"/>
    </location>
</feature>
<evidence type="ECO:0000313" key="2">
    <source>
        <dbReference type="EMBL" id="QIK78078.1"/>
    </source>
</evidence>
<sequence>MNVQDDTETREAEVAQLPAESGLKPENVRQMKIAMATLVACAVRATNDNELEQRFVSLVDQAFDNYRTNSDADPQHVLEALHWTREMLSGWNPVPGRKTPIFGSGTEA</sequence>
<dbReference type="RefSeq" id="WP_166410472.1">
    <property type="nucleotide sequence ID" value="NZ_CP049869.1"/>
</dbReference>
<protein>
    <submittedName>
        <fullName evidence="2">Uncharacterized protein</fullName>
    </submittedName>
</protein>
<accession>A0A6G7YMW3</accession>
<organism evidence="2 3">
    <name type="scientific">Sphingomonas piscis</name>
    <dbReference type="NCBI Taxonomy" id="2714943"/>
    <lineage>
        <taxon>Bacteria</taxon>
        <taxon>Pseudomonadati</taxon>
        <taxon>Pseudomonadota</taxon>
        <taxon>Alphaproteobacteria</taxon>
        <taxon>Sphingomonadales</taxon>
        <taxon>Sphingomonadaceae</taxon>
        <taxon>Sphingomonas</taxon>
    </lineage>
</organism>
<keyword evidence="3" id="KW-1185">Reference proteome</keyword>
<dbReference type="Proteomes" id="UP000503222">
    <property type="component" value="Chromosome"/>
</dbReference>
<name>A0A6G7YMW3_9SPHN</name>
<evidence type="ECO:0000256" key="1">
    <source>
        <dbReference type="SAM" id="MobiDB-lite"/>
    </source>
</evidence>